<reference evidence="1" key="1">
    <citation type="submission" date="2024-06" db="EMBL/GenBank/DDBJ databases">
        <authorList>
            <consortium name="consrtm"/>
            <person name="Uemura M."/>
            <person name="Terahara T."/>
        </authorList>
    </citation>
    <scope>NUCLEOTIDE SEQUENCE</scope>
    <source>
        <strain evidence="1">KM77-8</strain>
    </source>
</reference>
<reference evidence="1" key="2">
    <citation type="submission" date="2024-07" db="EMBL/GenBank/DDBJ databases">
        <title>Streptomyces haneummycinica sp. nov., a new antibiotic-producing actinobacterium isolated from marine sediment.</title>
        <authorList>
            <person name="Uemura M."/>
            <person name="Hamada M."/>
            <person name="Hirano S."/>
            <person name="Kobayashi K."/>
            <person name="Ohshiro T."/>
            <person name="Kobayashi T."/>
            <person name="Terahara T."/>
        </authorList>
    </citation>
    <scope>NUCLEOTIDE SEQUENCE</scope>
    <source>
        <strain evidence="1">KM77-8</strain>
    </source>
</reference>
<gene>
    <name evidence="1" type="ORF">SHKM778_17500</name>
</gene>
<name>A0AAT9HD94_9ACTN</name>
<dbReference type="AlphaFoldDB" id="A0AAT9HD94"/>
<evidence type="ECO:0000313" key="1">
    <source>
        <dbReference type="EMBL" id="BFO15362.1"/>
    </source>
</evidence>
<protein>
    <submittedName>
        <fullName evidence="1">Uncharacterized protein</fullName>
    </submittedName>
</protein>
<proteinExistence type="predicted"/>
<accession>A0AAT9HD94</accession>
<organism evidence="1">
    <name type="scientific">Streptomyces haneummycinicus</name>
    <dbReference type="NCBI Taxonomy" id="3074435"/>
    <lineage>
        <taxon>Bacteria</taxon>
        <taxon>Bacillati</taxon>
        <taxon>Actinomycetota</taxon>
        <taxon>Actinomycetes</taxon>
        <taxon>Kitasatosporales</taxon>
        <taxon>Streptomycetaceae</taxon>
        <taxon>Streptomyces</taxon>
    </lineage>
</organism>
<sequence>MPPYGRHMMRGDLLHGLHAVLGEDRVQPAAVGLAVLPPDQVAVLHTGDLVREAALGLQRGGGEVAHPHPLVLRLGQVHQDLVIVHRQAERLQVLLELVRQQPVDLQVGAPGALLRIGQPAGGRLGLHE</sequence>
<dbReference type="EMBL" id="AP035768">
    <property type="protein sequence ID" value="BFO15362.1"/>
    <property type="molecule type" value="Genomic_DNA"/>
</dbReference>